<dbReference type="VEuPathDB" id="FungiDB:PADG_07857"/>
<reference evidence="2 3" key="1">
    <citation type="submission" date="2016-06" db="EMBL/GenBank/DDBJ databases">
        <authorList>
            <person name="Kjaerup R.B."/>
            <person name="Dalgaard T.S."/>
            <person name="Juul-Madsen H.R."/>
        </authorList>
    </citation>
    <scope>NUCLEOTIDE SEQUENCE [LARGE SCALE GENOMIC DNA]</scope>
    <source>
        <strain evidence="2 3">Pb300</strain>
    </source>
</reference>
<feature type="domain" description="Exocyst complex component Sec3 C-terminal" evidence="1">
    <location>
        <begin position="1"/>
        <end position="193"/>
    </location>
</feature>
<dbReference type="VEuPathDB" id="FungiDB:PABG_06410"/>
<evidence type="ECO:0000313" key="3">
    <source>
        <dbReference type="Proteomes" id="UP000242814"/>
    </source>
</evidence>
<dbReference type="GO" id="GO:0005886">
    <property type="term" value="C:plasma membrane"/>
    <property type="evidence" value="ECO:0007669"/>
    <property type="project" value="TreeGrafter"/>
</dbReference>
<dbReference type="GO" id="GO:0006893">
    <property type="term" value="P:Golgi to plasma membrane transport"/>
    <property type="evidence" value="ECO:0007669"/>
    <property type="project" value="TreeGrafter"/>
</dbReference>
<feature type="non-terminal residue" evidence="2">
    <location>
        <position position="1"/>
    </location>
</feature>
<comment type="caution">
    <text evidence="2">The sequence shown here is derived from an EMBL/GenBank/DDBJ whole genome shotgun (WGS) entry which is preliminary data.</text>
</comment>
<accession>A0A1D2J9X5</accession>
<evidence type="ECO:0000259" key="1">
    <source>
        <dbReference type="Pfam" id="PF20654"/>
    </source>
</evidence>
<name>A0A1D2J9X5_PARBR</name>
<dbReference type="GO" id="GO:0005546">
    <property type="term" value="F:phosphatidylinositol-4,5-bisphosphate binding"/>
    <property type="evidence" value="ECO:0007669"/>
    <property type="project" value="TreeGrafter"/>
</dbReference>
<dbReference type="PANTHER" id="PTHR16092">
    <property type="entry name" value="SEC3/SYNTAXIN-RELATED"/>
    <property type="match status" value="1"/>
</dbReference>
<dbReference type="InterPro" id="IPR048628">
    <property type="entry name" value="Sec3_C"/>
</dbReference>
<dbReference type="EMBL" id="LZYO01000260">
    <property type="protein sequence ID" value="ODH21610.1"/>
    <property type="molecule type" value="Genomic_DNA"/>
</dbReference>
<proteinExistence type="predicted"/>
<dbReference type="AlphaFoldDB" id="A0A1D2J9X5"/>
<sequence length="210" mass="24347">YEKIIRAMWDSLKFIAKEAPGQQTVSSGGAQDPEDKEALNYHILLIENMNHYLEEVDCRDNLVLTEWKDRATHDLQEHLRLYIDAVIRRPLGKLLDFIESTESLLQTAATPTDIALRTSHSRILVKKLLTSFDAKELRRGIDALKKRIEKHFGDADDPGVSRSLVVKVLKECESRYSDVHDRSRRIIELVYEGQVELEWRKEEAASMFKR</sequence>
<dbReference type="Pfam" id="PF20654">
    <property type="entry name" value="Sec3_C-term"/>
    <property type="match status" value="1"/>
</dbReference>
<dbReference type="PANTHER" id="PTHR16092:SF14">
    <property type="entry name" value="EXOCYST COMPLEX COMPONENT 1 ISOFORM X1"/>
    <property type="match status" value="1"/>
</dbReference>
<organism evidence="2 3">
    <name type="scientific">Paracoccidioides brasiliensis</name>
    <dbReference type="NCBI Taxonomy" id="121759"/>
    <lineage>
        <taxon>Eukaryota</taxon>
        <taxon>Fungi</taxon>
        <taxon>Dikarya</taxon>
        <taxon>Ascomycota</taxon>
        <taxon>Pezizomycotina</taxon>
        <taxon>Eurotiomycetes</taxon>
        <taxon>Eurotiomycetidae</taxon>
        <taxon>Onygenales</taxon>
        <taxon>Ajellomycetaceae</taxon>
        <taxon>Paracoccidioides</taxon>
    </lineage>
</organism>
<evidence type="ECO:0000313" key="2">
    <source>
        <dbReference type="EMBL" id="ODH21610.1"/>
    </source>
</evidence>
<dbReference type="Proteomes" id="UP000242814">
    <property type="component" value="Unassembled WGS sequence"/>
</dbReference>
<protein>
    <recommendedName>
        <fullName evidence="1">Exocyst complex component Sec3 C-terminal domain-containing protein</fullName>
    </recommendedName>
</protein>
<dbReference type="GO" id="GO:0006887">
    <property type="term" value="P:exocytosis"/>
    <property type="evidence" value="ECO:0007669"/>
    <property type="project" value="TreeGrafter"/>
</dbReference>
<dbReference type="GO" id="GO:0000145">
    <property type="term" value="C:exocyst"/>
    <property type="evidence" value="ECO:0007669"/>
    <property type="project" value="TreeGrafter"/>
</dbReference>
<gene>
    <name evidence="2" type="ORF">ACO22_05650</name>
</gene>